<evidence type="ECO:0000313" key="2">
    <source>
        <dbReference type="EMBL" id="CAB4158197.1"/>
    </source>
</evidence>
<gene>
    <name evidence="1" type="ORF">UFOVP429_102</name>
    <name evidence="2" type="ORF">UFOVP696_65</name>
</gene>
<dbReference type="EMBL" id="LR796484">
    <property type="protein sequence ID" value="CAB4148095.1"/>
    <property type="molecule type" value="Genomic_DNA"/>
</dbReference>
<name>A0A6J5MLZ4_9CAUD</name>
<evidence type="ECO:0000313" key="1">
    <source>
        <dbReference type="EMBL" id="CAB4148095.1"/>
    </source>
</evidence>
<organism evidence="1">
    <name type="scientific">uncultured Caudovirales phage</name>
    <dbReference type="NCBI Taxonomy" id="2100421"/>
    <lineage>
        <taxon>Viruses</taxon>
        <taxon>Duplodnaviria</taxon>
        <taxon>Heunggongvirae</taxon>
        <taxon>Uroviricota</taxon>
        <taxon>Caudoviricetes</taxon>
        <taxon>Peduoviridae</taxon>
        <taxon>Maltschvirus</taxon>
        <taxon>Maltschvirus maltsch</taxon>
    </lineage>
</organism>
<proteinExistence type="predicted"/>
<protein>
    <recommendedName>
        <fullName evidence="3">PD-(D/E)XK nuclease superfamily</fullName>
    </recommendedName>
</protein>
<evidence type="ECO:0008006" key="3">
    <source>
        <dbReference type="Google" id="ProtNLM"/>
    </source>
</evidence>
<accession>A0A6J5MLZ4</accession>
<sequence>MGYKSTGSLDAFVKAGKKDTRVLGSVERYVLVTPRDEEARRHDVLHPSEMSGPDWCHRASYFQLLGHAPADRKFSFKLLSVFEEGHSIHAKWQGWFHGMGNLYGLYKCRSCQSKFWNMGNTECSDCGAIEWDYKEVPLNYEPLRISGHSDGWLIGFGNPLMLEIKSVGLGTFRYEDPQSLRENDYDFEKTWKQLSEPFGKHVTQIQIYMKLAELIGYPDVPQEAVLIYESKATQDVKEFVVPKSDFSINHLFEAAEKIVKAVDNRTPLDCNISATGCKKCEGYVNESN</sequence>
<reference evidence="1" key="1">
    <citation type="submission" date="2020-04" db="EMBL/GenBank/DDBJ databases">
        <authorList>
            <person name="Chiriac C."/>
            <person name="Salcher M."/>
            <person name="Ghai R."/>
            <person name="Kavagutti S V."/>
        </authorList>
    </citation>
    <scope>NUCLEOTIDE SEQUENCE</scope>
</reference>
<dbReference type="Gene3D" id="3.90.320.10">
    <property type="match status" value="1"/>
</dbReference>
<dbReference type="EMBL" id="LR796666">
    <property type="protein sequence ID" value="CAB4158197.1"/>
    <property type="molecule type" value="Genomic_DNA"/>
</dbReference>
<dbReference type="InterPro" id="IPR011604">
    <property type="entry name" value="PDDEXK-like_dom_sf"/>
</dbReference>